<dbReference type="Gene3D" id="1.25.40.10">
    <property type="entry name" value="Tetratricopeptide repeat domain"/>
    <property type="match status" value="3"/>
</dbReference>
<dbReference type="PROSITE" id="PS50005">
    <property type="entry name" value="TPR"/>
    <property type="match status" value="7"/>
</dbReference>
<sequence>MSDKNQIRTFVQNGQMSEAKTLCVKICEQNPDDVESWFLHGMLDGLRKDFSNAKICYDNVIRLMPAMAAAYYNQGIALQELGNYKEALTAFNKVAELEPDFQNINLMIADACFSLASIFQSQKNLDEAESLYEKAIESRPDYHQAYNNLGLLHKDNKNYEIAANFFSKAVELKPDYVDARSNLGHAHEMLKNYRDALTAYQKICGLIPDSAEAQYSAGLQHESLGQFSEAKKCFSLARSLDPKSNRYPMVLARVFAAEKNYDEAITHYEEAIDKDPAFADTYYFLGRVYMDINNKEAAINHFRKTYELSPDHVSVNYYLAELDPDSNKSEAQTRYVAELFDNYADTFENDLVNNLQYKTPAVIHRQVMPHLGDSRDLVIFDLGCGTGLCGELFRDVASRLVGVDLSPKIVEKAREKSVYDELQVDELTTSLQKESASVDVILAADVYVYIGDLKPIFDAAVSALKPSGLYSFSVEHSDGDLYELQSSGRYSHSVSYIEGLAASAGLYVLSHATSVLRKELGADVEGDVYVFARSAE</sequence>
<evidence type="ECO:0000256" key="1">
    <source>
        <dbReference type="ARBA" id="ARBA00022737"/>
    </source>
</evidence>
<accession>A0A3B0WTR0</accession>
<evidence type="ECO:0000256" key="2">
    <source>
        <dbReference type="ARBA" id="ARBA00022803"/>
    </source>
</evidence>
<keyword evidence="2" id="KW-0802">TPR repeat</keyword>
<dbReference type="CDD" id="cd02440">
    <property type="entry name" value="AdoMet_MTases"/>
    <property type="match status" value="1"/>
</dbReference>
<dbReference type="AlphaFoldDB" id="A0A3B0WTR0"/>
<name>A0A3B0WTR0_9ZZZZ</name>
<evidence type="ECO:0000313" key="4">
    <source>
        <dbReference type="EMBL" id="VAW52559.1"/>
    </source>
</evidence>
<protein>
    <submittedName>
        <fullName evidence="4">TPR domain protein</fullName>
    </submittedName>
</protein>
<dbReference type="SUPFAM" id="SSF53335">
    <property type="entry name" value="S-adenosyl-L-methionine-dependent methyltransferases"/>
    <property type="match status" value="1"/>
</dbReference>
<dbReference type="Pfam" id="PF13414">
    <property type="entry name" value="TPR_11"/>
    <property type="match status" value="1"/>
</dbReference>
<proteinExistence type="predicted"/>
<dbReference type="PROSITE" id="PS50293">
    <property type="entry name" value="TPR_REGION"/>
    <property type="match status" value="3"/>
</dbReference>
<dbReference type="SUPFAM" id="SSF48452">
    <property type="entry name" value="TPR-like"/>
    <property type="match status" value="1"/>
</dbReference>
<dbReference type="Gene3D" id="3.40.50.150">
    <property type="entry name" value="Vaccinia Virus protein VP39"/>
    <property type="match status" value="1"/>
</dbReference>
<keyword evidence="1" id="KW-0677">Repeat</keyword>
<reference evidence="4" key="1">
    <citation type="submission" date="2018-06" db="EMBL/GenBank/DDBJ databases">
        <authorList>
            <person name="Zhirakovskaya E."/>
        </authorList>
    </citation>
    <scope>NUCLEOTIDE SEQUENCE</scope>
</reference>
<dbReference type="PANTHER" id="PTHR44943:SF8">
    <property type="entry name" value="TPR REPEAT-CONTAINING PROTEIN MJ0263"/>
    <property type="match status" value="1"/>
</dbReference>
<organism evidence="4">
    <name type="scientific">hydrothermal vent metagenome</name>
    <dbReference type="NCBI Taxonomy" id="652676"/>
    <lineage>
        <taxon>unclassified sequences</taxon>
        <taxon>metagenomes</taxon>
        <taxon>ecological metagenomes</taxon>
    </lineage>
</organism>
<dbReference type="PANTHER" id="PTHR44943">
    <property type="entry name" value="CELLULOSE SYNTHASE OPERON PROTEIN C"/>
    <property type="match status" value="1"/>
</dbReference>
<dbReference type="InterPro" id="IPR013216">
    <property type="entry name" value="Methyltransf_11"/>
</dbReference>
<gene>
    <name evidence="4" type="ORF">MNBD_GAMMA06-457</name>
</gene>
<dbReference type="Pfam" id="PF13424">
    <property type="entry name" value="TPR_12"/>
    <property type="match status" value="1"/>
</dbReference>
<dbReference type="InterPro" id="IPR006597">
    <property type="entry name" value="Sel1-like"/>
</dbReference>
<dbReference type="GO" id="GO:0008757">
    <property type="term" value="F:S-adenosylmethionine-dependent methyltransferase activity"/>
    <property type="evidence" value="ECO:0007669"/>
    <property type="project" value="InterPro"/>
</dbReference>
<dbReference type="SMART" id="SM00671">
    <property type="entry name" value="SEL1"/>
    <property type="match status" value="4"/>
</dbReference>
<dbReference type="InterPro" id="IPR011990">
    <property type="entry name" value="TPR-like_helical_dom_sf"/>
</dbReference>
<dbReference type="Pfam" id="PF13181">
    <property type="entry name" value="TPR_8"/>
    <property type="match status" value="1"/>
</dbReference>
<evidence type="ECO:0000259" key="3">
    <source>
        <dbReference type="Pfam" id="PF08241"/>
    </source>
</evidence>
<dbReference type="SMART" id="SM00028">
    <property type="entry name" value="TPR"/>
    <property type="match status" value="8"/>
</dbReference>
<dbReference type="Pfam" id="PF08241">
    <property type="entry name" value="Methyltransf_11"/>
    <property type="match status" value="1"/>
</dbReference>
<dbReference type="InterPro" id="IPR029063">
    <property type="entry name" value="SAM-dependent_MTases_sf"/>
</dbReference>
<dbReference type="EMBL" id="UOFD01000049">
    <property type="protein sequence ID" value="VAW52559.1"/>
    <property type="molecule type" value="Genomic_DNA"/>
</dbReference>
<feature type="domain" description="Methyltransferase type 11" evidence="3">
    <location>
        <begin position="381"/>
        <end position="470"/>
    </location>
</feature>
<dbReference type="InterPro" id="IPR019734">
    <property type="entry name" value="TPR_rpt"/>
</dbReference>
<dbReference type="Pfam" id="PF00515">
    <property type="entry name" value="TPR_1"/>
    <property type="match status" value="1"/>
</dbReference>
<dbReference type="InterPro" id="IPR051685">
    <property type="entry name" value="Ycf3/AcsC/BcsC/TPR_MFPF"/>
</dbReference>